<dbReference type="AlphaFoldDB" id="A0A9W9KV95"/>
<feature type="compositionally biased region" description="Low complexity" evidence="1">
    <location>
        <begin position="258"/>
        <end position="272"/>
    </location>
</feature>
<protein>
    <submittedName>
        <fullName evidence="2">Uncharacterized protein</fullName>
    </submittedName>
</protein>
<feature type="compositionally biased region" description="Pro residues" evidence="1">
    <location>
        <begin position="124"/>
        <end position="133"/>
    </location>
</feature>
<feature type="compositionally biased region" description="Pro residues" evidence="1">
    <location>
        <begin position="156"/>
        <end position="178"/>
    </location>
</feature>
<evidence type="ECO:0000313" key="2">
    <source>
        <dbReference type="EMBL" id="KAJ5120695.1"/>
    </source>
</evidence>
<evidence type="ECO:0000313" key="3">
    <source>
        <dbReference type="Proteomes" id="UP001149079"/>
    </source>
</evidence>
<reference evidence="2" key="1">
    <citation type="submission" date="2022-11" db="EMBL/GenBank/DDBJ databases">
        <authorList>
            <person name="Petersen C."/>
        </authorList>
    </citation>
    <scope>NUCLEOTIDE SEQUENCE</scope>
    <source>
        <strain evidence="2">IBT 22155</strain>
    </source>
</reference>
<proteinExistence type="predicted"/>
<feature type="region of interest" description="Disordered" evidence="1">
    <location>
        <begin position="151"/>
        <end position="353"/>
    </location>
</feature>
<dbReference type="EMBL" id="JAPQKL010000008">
    <property type="protein sequence ID" value="KAJ5120695.1"/>
    <property type="molecule type" value="Genomic_DNA"/>
</dbReference>
<feature type="compositionally biased region" description="Basic and acidic residues" evidence="1">
    <location>
        <begin position="302"/>
        <end position="317"/>
    </location>
</feature>
<organism evidence="2 3">
    <name type="scientific">Penicillium bovifimosum</name>
    <dbReference type="NCBI Taxonomy" id="126998"/>
    <lineage>
        <taxon>Eukaryota</taxon>
        <taxon>Fungi</taxon>
        <taxon>Dikarya</taxon>
        <taxon>Ascomycota</taxon>
        <taxon>Pezizomycotina</taxon>
        <taxon>Eurotiomycetes</taxon>
        <taxon>Eurotiomycetidae</taxon>
        <taxon>Eurotiales</taxon>
        <taxon>Aspergillaceae</taxon>
        <taxon>Penicillium</taxon>
    </lineage>
</organism>
<feature type="compositionally biased region" description="Polar residues" evidence="1">
    <location>
        <begin position="205"/>
        <end position="215"/>
    </location>
</feature>
<accession>A0A9W9KV95</accession>
<sequence length="505" mass="56468">MAFRCCSLKGWSLTFDAIVIENEGCDPQQDQQQDQRQNQRQKLRQVLRAVRRHVLCQVLRHAHERRNAFRSSSIPVASSATPATTSPPLTECEGSNQRQVNEQRNAFDTIRSSSPAVPSSTILPPAPTCPPPTENEGCDQRQVHEQRDVFDTITSPSPPAPASNILPPAPNRSPPSPPIYSRWSPSSSSVYSQESPTPQPDLSLAFQQSLASQPDLSLRRSRSRTDFPHLRESPQRSQSAPPSPFKMDSGLDKQLPDSPTSATTPRASRTTPSSPPFYGAGSLRRYTTRRDSRASLNISPASHREDSLGQEPTHPDPRAPYISNSASHRDRNLSDVPPPADSQHQSTPRRDNVDLADLASRLKALEETVEAASRSQRLEFERVGRLEGALRVEMDCLRGRLADVAAWKEEELASHVRWFQQRFEALRIHVEEVFAVWDHERHELLMANERMSRRVDAAAIDVRLVRREHQLLEDRVGTLSRSLARLFLALQGPATSLSGNSFADQ</sequence>
<feature type="region of interest" description="Disordered" evidence="1">
    <location>
        <begin position="111"/>
        <end position="139"/>
    </location>
</feature>
<name>A0A9W9KV95_9EURO</name>
<dbReference type="RefSeq" id="XP_056517199.1">
    <property type="nucleotide sequence ID" value="XM_056670826.1"/>
</dbReference>
<keyword evidence="3" id="KW-1185">Reference proteome</keyword>
<reference evidence="2" key="2">
    <citation type="journal article" date="2023" name="IMA Fungus">
        <title>Comparative genomic study of the Penicillium genus elucidates a diverse pangenome and 15 lateral gene transfer events.</title>
        <authorList>
            <person name="Petersen C."/>
            <person name="Sorensen T."/>
            <person name="Nielsen M.R."/>
            <person name="Sondergaard T.E."/>
            <person name="Sorensen J.L."/>
            <person name="Fitzpatrick D.A."/>
            <person name="Frisvad J.C."/>
            <person name="Nielsen K.L."/>
        </authorList>
    </citation>
    <scope>NUCLEOTIDE SEQUENCE</scope>
    <source>
        <strain evidence="2">IBT 22155</strain>
    </source>
</reference>
<comment type="caution">
    <text evidence="2">The sequence shown here is derived from an EMBL/GenBank/DDBJ whole genome shotgun (WGS) entry which is preliminary data.</text>
</comment>
<feature type="compositionally biased region" description="Low complexity" evidence="1">
    <location>
        <begin position="179"/>
        <end position="196"/>
    </location>
</feature>
<evidence type="ECO:0000256" key="1">
    <source>
        <dbReference type="SAM" id="MobiDB-lite"/>
    </source>
</evidence>
<dbReference type="Proteomes" id="UP001149079">
    <property type="component" value="Unassembled WGS sequence"/>
</dbReference>
<feature type="compositionally biased region" description="Basic and acidic residues" evidence="1">
    <location>
        <begin position="223"/>
        <end position="234"/>
    </location>
</feature>
<gene>
    <name evidence="2" type="ORF">N7515_010083</name>
</gene>
<dbReference type="GeneID" id="81409997"/>
<feature type="region of interest" description="Disordered" evidence="1">
    <location>
        <begin position="70"/>
        <end position="99"/>
    </location>
</feature>
<feature type="compositionally biased region" description="Low complexity" evidence="1">
    <location>
        <begin position="70"/>
        <end position="90"/>
    </location>
</feature>
<feature type="compositionally biased region" description="Polar residues" evidence="1">
    <location>
        <begin position="111"/>
        <end position="122"/>
    </location>
</feature>